<comment type="caution">
    <text evidence="2">The sequence shown here is derived from an EMBL/GenBank/DDBJ whole genome shotgun (WGS) entry which is preliminary data.</text>
</comment>
<sequence>MRGGLGFRDLETFNRALLAKQCWRIIENPDSLAGKVLKNCYFPDSSFLEANPKSKGSLIWQGLLWGRGIIDIGSRWRIGNGCFVRVYGDRWIPRPSTFQIILPIALAENTTVACLKTASGGWNINLLRNTFVADDVDLILSIPPASPSVNDSLLWHFEKDGRYSVRSGYRVGRFLSGTPSSSGLDESISWWKALWRLKIPPKIKVFLWRASNHWLPTSAYLAKRGIPLSKLCPRYRRCPESMVHALWGCVL</sequence>
<organism evidence="2 3">
    <name type="scientific">Acer saccharum</name>
    <name type="common">Sugar maple</name>
    <dbReference type="NCBI Taxonomy" id="4024"/>
    <lineage>
        <taxon>Eukaryota</taxon>
        <taxon>Viridiplantae</taxon>
        <taxon>Streptophyta</taxon>
        <taxon>Embryophyta</taxon>
        <taxon>Tracheophyta</taxon>
        <taxon>Spermatophyta</taxon>
        <taxon>Magnoliopsida</taxon>
        <taxon>eudicotyledons</taxon>
        <taxon>Gunneridae</taxon>
        <taxon>Pentapetalae</taxon>
        <taxon>rosids</taxon>
        <taxon>malvids</taxon>
        <taxon>Sapindales</taxon>
        <taxon>Sapindaceae</taxon>
        <taxon>Hippocastanoideae</taxon>
        <taxon>Acereae</taxon>
        <taxon>Acer</taxon>
    </lineage>
</organism>
<reference evidence="2" key="1">
    <citation type="journal article" date="2022" name="Plant J.">
        <title>Strategies of tolerance reflected in two North American maple genomes.</title>
        <authorList>
            <person name="McEvoy S.L."/>
            <person name="Sezen U.U."/>
            <person name="Trouern-Trend A."/>
            <person name="McMahon S.M."/>
            <person name="Schaberg P.G."/>
            <person name="Yang J."/>
            <person name="Wegrzyn J.L."/>
            <person name="Swenson N.G."/>
        </authorList>
    </citation>
    <scope>NUCLEOTIDE SEQUENCE</scope>
    <source>
        <strain evidence="2">NS2018</strain>
    </source>
</reference>
<dbReference type="InterPro" id="IPR026960">
    <property type="entry name" value="RVT-Znf"/>
</dbReference>
<dbReference type="Pfam" id="PF13966">
    <property type="entry name" value="zf-RVT"/>
    <property type="match status" value="1"/>
</dbReference>
<name>A0AA39SIA8_ACESA</name>
<evidence type="ECO:0000313" key="3">
    <source>
        <dbReference type="Proteomes" id="UP001168877"/>
    </source>
</evidence>
<evidence type="ECO:0000313" key="2">
    <source>
        <dbReference type="EMBL" id="KAK0591707.1"/>
    </source>
</evidence>
<dbReference type="Proteomes" id="UP001168877">
    <property type="component" value="Unassembled WGS sequence"/>
</dbReference>
<evidence type="ECO:0000259" key="1">
    <source>
        <dbReference type="Pfam" id="PF13966"/>
    </source>
</evidence>
<keyword evidence="3" id="KW-1185">Reference proteome</keyword>
<accession>A0AA39SIA8</accession>
<feature type="domain" description="Reverse transcriptase zinc-binding" evidence="1">
    <location>
        <begin position="163"/>
        <end position="249"/>
    </location>
</feature>
<dbReference type="AlphaFoldDB" id="A0AA39SIA8"/>
<gene>
    <name evidence="2" type="ORF">LWI29_006682</name>
</gene>
<protein>
    <recommendedName>
        <fullName evidence="1">Reverse transcriptase zinc-binding domain-containing protein</fullName>
    </recommendedName>
</protein>
<dbReference type="EMBL" id="JAUESC010000380">
    <property type="protein sequence ID" value="KAK0591707.1"/>
    <property type="molecule type" value="Genomic_DNA"/>
</dbReference>
<proteinExistence type="predicted"/>
<reference evidence="2" key="2">
    <citation type="submission" date="2023-06" db="EMBL/GenBank/DDBJ databases">
        <authorList>
            <person name="Swenson N.G."/>
            <person name="Wegrzyn J.L."/>
            <person name="Mcevoy S.L."/>
        </authorList>
    </citation>
    <scope>NUCLEOTIDE SEQUENCE</scope>
    <source>
        <strain evidence="2">NS2018</strain>
        <tissue evidence="2">Leaf</tissue>
    </source>
</reference>